<dbReference type="InterPro" id="IPR024520">
    <property type="entry name" value="DUF3558"/>
</dbReference>
<feature type="compositionally biased region" description="Low complexity" evidence="1">
    <location>
        <begin position="29"/>
        <end position="47"/>
    </location>
</feature>
<evidence type="ECO:0000313" key="4">
    <source>
        <dbReference type="Proteomes" id="UP000243542"/>
    </source>
</evidence>
<keyword evidence="2" id="KW-0732">Signal</keyword>
<dbReference type="Proteomes" id="UP000243542">
    <property type="component" value="Unassembled WGS sequence"/>
</dbReference>
<evidence type="ECO:0000256" key="2">
    <source>
        <dbReference type="SAM" id="SignalP"/>
    </source>
</evidence>
<gene>
    <name evidence="3" type="ORF">ATK36_3148</name>
</gene>
<dbReference type="Pfam" id="PF12079">
    <property type="entry name" value="DUF3558"/>
    <property type="match status" value="1"/>
</dbReference>
<comment type="caution">
    <text evidence="3">The sequence shown here is derived from an EMBL/GenBank/DDBJ whole genome shotgun (WGS) entry which is preliminary data.</text>
</comment>
<reference evidence="3 4" key="1">
    <citation type="submission" date="2017-10" db="EMBL/GenBank/DDBJ databases">
        <title>Sequencing the genomes of 1000 actinobacteria strains.</title>
        <authorList>
            <person name="Klenk H.-P."/>
        </authorList>
    </citation>
    <scope>NUCLEOTIDE SEQUENCE [LARGE SCALE GENOMIC DNA]</scope>
    <source>
        <strain evidence="3 4">DSM 46092</strain>
    </source>
</reference>
<dbReference type="AlphaFoldDB" id="A0A2A9F9P0"/>
<sequence>MTWVSKFAGVAAALAVTWVAAACSATTAGTPEPGASSSPPTGGSAAPKIEHPLPASLIQGNPCSVLTSAQVNGLFSRPPTHDAAAKDTGVAKSCFWRDVDRGSLIGIQLVYVWKHGLADVYAKRGQGFFKELAPIQGYPIVAYGPADDRAKGACDVAVGIADNAAFGVGVDVASSAVGKGDPCDDARKVADLALTTLKGNA</sequence>
<protein>
    <submittedName>
        <fullName evidence="3">Uncharacterized protein DUF3558</fullName>
    </submittedName>
</protein>
<evidence type="ECO:0000313" key="3">
    <source>
        <dbReference type="EMBL" id="PFG48074.1"/>
    </source>
</evidence>
<name>A0A2A9F9P0_9PSEU</name>
<feature type="signal peptide" evidence="2">
    <location>
        <begin position="1"/>
        <end position="21"/>
    </location>
</feature>
<keyword evidence="4" id="KW-1185">Reference proteome</keyword>
<feature type="region of interest" description="Disordered" evidence="1">
    <location>
        <begin position="29"/>
        <end position="50"/>
    </location>
</feature>
<feature type="chain" id="PRO_5011998633" evidence="2">
    <location>
        <begin position="22"/>
        <end position="201"/>
    </location>
</feature>
<dbReference type="PROSITE" id="PS51257">
    <property type="entry name" value="PROKAR_LIPOPROTEIN"/>
    <property type="match status" value="1"/>
</dbReference>
<organism evidence="3 4">
    <name type="scientific">Amycolatopsis sulphurea</name>
    <dbReference type="NCBI Taxonomy" id="76022"/>
    <lineage>
        <taxon>Bacteria</taxon>
        <taxon>Bacillati</taxon>
        <taxon>Actinomycetota</taxon>
        <taxon>Actinomycetes</taxon>
        <taxon>Pseudonocardiales</taxon>
        <taxon>Pseudonocardiaceae</taxon>
        <taxon>Amycolatopsis</taxon>
    </lineage>
</organism>
<dbReference type="RefSeq" id="WP_098512153.1">
    <property type="nucleotide sequence ID" value="NZ_PDJK01000002.1"/>
</dbReference>
<dbReference type="EMBL" id="PDJK01000002">
    <property type="protein sequence ID" value="PFG48074.1"/>
    <property type="molecule type" value="Genomic_DNA"/>
</dbReference>
<evidence type="ECO:0000256" key="1">
    <source>
        <dbReference type="SAM" id="MobiDB-lite"/>
    </source>
</evidence>
<proteinExistence type="predicted"/>
<accession>A0A2A9F9P0</accession>